<evidence type="ECO:0000313" key="1">
    <source>
        <dbReference type="EMBL" id="CAG8630892.1"/>
    </source>
</evidence>
<organism evidence="1 2">
    <name type="scientific">Racocetra persica</name>
    <dbReference type="NCBI Taxonomy" id="160502"/>
    <lineage>
        <taxon>Eukaryota</taxon>
        <taxon>Fungi</taxon>
        <taxon>Fungi incertae sedis</taxon>
        <taxon>Mucoromycota</taxon>
        <taxon>Glomeromycotina</taxon>
        <taxon>Glomeromycetes</taxon>
        <taxon>Diversisporales</taxon>
        <taxon>Gigasporaceae</taxon>
        <taxon>Racocetra</taxon>
    </lineage>
</organism>
<dbReference type="EMBL" id="CAJVQC010011762">
    <property type="protein sequence ID" value="CAG8630892.1"/>
    <property type="molecule type" value="Genomic_DNA"/>
</dbReference>
<protein>
    <submittedName>
        <fullName evidence="1">34536_t:CDS:1</fullName>
    </submittedName>
</protein>
<sequence>MKKCVQREKLDEKFKQLHGFNGFTCKTVITGFTMLCQVLLILRKALELLLMKISTVNDKIELDIPEGRRCSLAECYLKDALKKVELHLGSDLYEFGKVIAVDIRSYAHVLDIIGDEKNEKENIAIVRKELPVGRNFWDYSSYLFAAKANPGEIHHWNSGSETGIIHKANES</sequence>
<keyword evidence="2" id="KW-1185">Reference proteome</keyword>
<accession>A0ACA9N3Q4</accession>
<comment type="caution">
    <text evidence="1">The sequence shown here is derived from an EMBL/GenBank/DDBJ whole genome shotgun (WGS) entry which is preliminary data.</text>
</comment>
<name>A0ACA9N3Q4_9GLOM</name>
<gene>
    <name evidence="1" type="ORF">RPERSI_LOCUS7102</name>
</gene>
<dbReference type="Proteomes" id="UP000789920">
    <property type="component" value="Unassembled WGS sequence"/>
</dbReference>
<evidence type="ECO:0000313" key="2">
    <source>
        <dbReference type="Proteomes" id="UP000789920"/>
    </source>
</evidence>
<reference evidence="1" key="1">
    <citation type="submission" date="2021-06" db="EMBL/GenBank/DDBJ databases">
        <authorList>
            <person name="Kallberg Y."/>
            <person name="Tangrot J."/>
            <person name="Rosling A."/>
        </authorList>
    </citation>
    <scope>NUCLEOTIDE SEQUENCE</scope>
    <source>
        <strain evidence="1">MA461A</strain>
    </source>
</reference>
<proteinExistence type="predicted"/>